<dbReference type="InterPro" id="IPR007312">
    <property type="entry name" value="Phosphoesterase"/>
</dbReference>
<reference evidence="2 3" key="1">
    <citation type="journal article" date="2019" name="Nat. Microbiol.">
        <title>Mediterranean grassland soil C-N compound turnover is dependent on rainfall and depth, and is mediated by genomically divergent microorganisms.</title>
        <authorList>
            <person name="Diamond S."/>
            <person name="Andeer P.F."/>
            <person name="Li Z."/>
            <person name="Crits-Christoph A."/>
            <person name="Burstein D."/>
            <person name="Anantharaman K."/>
            <person name="Lane K.R."/>
            <person name="Thomas B.C."/>
            <person name="Pan C."/>
            <person name="Northen T.R."/>
            <person name="Banfield J.F."/>
        </authorList>
    </citation>
    <scope>NUCLEOTIDE SEQUENCE [LARGE SCALE GENOMIC DNA]</scope>
    <source>
        <strain evidence="2">WS_3</strain>
    </source>
</reference>
<sequence>MRADPLRTTIRVPMRAGHPSREQSMPRSTLMLRAPWAKRLGTAVLLISTGGGRASASAPRLDHVVVVIMENKSYDQVRTQTYISSLISGGTVFAHSRAITHHSLPNYLALWSATTIGVTTGGCPAPGAPYTIENLGHACEAAGLTWRSYAENLPSPGSAVCSADSQLYTRRHDPWTDFSNLDHTNERP</sequence>
<accession>A0A538SJQ9</accession>
<evidence type="ECO:0008006" key="4">
    <source>
        <dbReference type="Google" id="ProtNLM"/>
    </source>
</evidence>
<dbReference type="PANTHER" id="PTHR31956">
    <property type="entry name" value="NON-SPECIFIC PHOSPHOLIPASE C4-RELATED"/>
    <property type="match status" value="1"/>
</dbReference>
<evidence type="ECO:0000256" key="1">
    <source>
        <dbReference type="ARBA" id="ARBA00022801"/>
    </source>
</evidence>
<dbReference type="Pfam" id="PF04185">
    <property type="entry name" value="Phosphoesterase"/>
    <property type="match status" value="1"/>
</dbReference>
<dbReference type="GO" id="GO:0042578">
    <property type="term" value="F:phosphoric ester hydrolase activity"/>
    <property type="evidence" value="ECO:0007669"/>
    <property type="project" value="UniProtKB-ARBA"/>
</dbReference>
<organism evidence="2 3">
    <name type="scientific">Eiseniibacteriota bacterium</name>
    <dbReference type="NCBI Taxonomy" id="2212470"/>
    <lineage>
        <taxon>Bacteria</taxon>
        <taxon>Candidatus Eiseniibacteriota</taxon>
    </lineage>
</organism>
<evidence type="ECO:0000313" key="3">
    <source>
        <dbReference type="Proteomes" id="UP000320184"/>
    </source>
</evidence>
<gene>
    <name evidence="2" type="ORF">E6K73_05370</name>
</gene>
<protein>
    <recommendedName>
        <fullName evidence="4">Acid phosphatase</fullName>
    </recommendedName>
</protein>
<dbReference type="PANTHER" id="PTHR31956:SF1">
    <property type="entry name" value="NON-SPECIFIC PHOSPHOLIPASE C1"/>
    <property type="match status" value="1"/>
</dbReference>
<evidence type="ECO:0000313" key="2">
    <source>
        <dbReference type="EMBL" id="TMQ51610.1"/>
    </source>
</evidence>
<dbReference type="Proteomes" id="UP000320184">
    <property type="component" value="Unassembled WGS sequence"/>
</dbReference>
<comment type="caution">
    <text evidence="2">The sequence shown here is derived from an EMBL/GenBank/DDBJ whole genome shotgun (WGS) entry which is preliminary data.</text>
</comment>
<name>A0A538SJQ9_UNCEI</name>
<dbReference type="EMBL" id="VBOT01000064">
    <property type="protein sequence ID" value="TMQ51610.1"/>
    <property type="molecule type" value="Genomic_DNA"/>
</dbReference>
<keyword evidence="1" id="KW-0378">Hydrolase</keyword>
<dbReference type="AlphaFoldDB" id="A0A538SJQ9"/>
<proteinExistence type="predicted"/>